<sequence length="726" mass="85426">MQSSIPPFLSDFFWPRHESKQSHELYSELLERYRLDPSIENLHSIQEHVKNNGFTYYVPVGDEPLPDNRQPASGIHAISGFRFQLNNKFHAFSRLSRYGYAPLGYITYLLSTFFMTFLHILDSYCRPSGSADAIFDNFNQNVTPVDDPEPSRLSEIMSLIHHFMAIIPFSPIAFPDLRFYKWTLTTASDYHARNSQNMQRGSQLYWQHLRDNDLLEERFDYSERPQSKGFFYNVFLIIARTMIHYIKYTGLPFDNDVINPVTDYHEKLFYWFMRYPTQLFVRSQISPLDKLKVRPVYNAPMLFLFLEAMLTLPLMAMCRLPENCMLWGFETIRGGMAELNRISSGFTTFIMIDWSRFDQLAPFAIIYHFWCTFLPSLLRVDRGWMPTQQYRTYLHKQAFTDKHFNHEKTNPRYQKYLRSLHVTYAPHILMFSFVIFNLCSFIWLWYCRMVFITPDGIGYVRLLAGVPSGIFMTQILDSFVNLFLFIDALLEFGFSPDEIRLIRLFIQGDDNIAFFVGDFERIFAFYEWLPDYALTRWHMIISIDKSSITRLRNKIEVLGYRNNNGMPSRDPAKLVATLAYPERIPAGSQMYLILMMRAIGLAYANAGHSSEFHSMCQRSYNDARVKSGLTLPELTQVKIDYRKLGFFEIFSTTMAELNDIVVTDLSRFPDFYDIRANLYNWHGPHTVYPMWPRHFNDTLSSVQDPTECITLLDIMQQNGLKIDKNF</sequence>
<feature type="transmembrane region" description="Helical" evidence="5">
    <location>
        <begin position="360"/>
        <end position="378"/>
    </location>
</feature>
<keyword evidence="1 7" id="KW-0696">RNA-directed RNA polymerase</keyword>
<reference evidence="7" key="1">
    <citation type="submission" date="2023-07" db="EMBL/GenBank/DDBJ databases">
        <authorList>
            <person name="Kashif M."/>
            <person name="Roininen E."/>
            <person name="Poimala A."/>
            <person name="Vainio E.J."/>
            <person name="Hantula J."/>
            <person name="Sutela S."/>
        </authorList>
    </citation>
    <scope>NUCLEOTIDE SEQUENCE</scope>
    <source>
        <strain evidence="7">HetPV23-an1</strain>
    </source>
</reference>
<dbReference type="SUPFAM" id="SSF56672">
    <property type="entry name" value="DNA/RNA polymerases"/>
    <property type="match status" value="1"/>
</dbReference>
<feature type="transmembrane region" description="Helical" evidence="5">
    <location>
        <begin position="422"/>
        <end position="446"/>
    </location>
</feature>
<keyword evidence="5" id="KW-0472">Membrane</keyword>
<name>A0AA95Z490_9VIRU</name>
<evidence type="ECO:0000256" key="4">
    <source>
        <dbReference type="ARBA" id="ARBA00022953"/>
    </source>
</evidence>
<feature type="transmembrane region" description="Helical" evidence="5">
    <location>
        <begin position="230"/>
        <end position="248"/>
    </location>
</feature>
<organism evidence="7">
    <name type="scientific">Heterobasidion partitivirus 23</name>
    <dbReference type="NCBI Taxonomy" id="3075974"/>
    <lineage>
        <taxon>Viruses</taxon>
        <taxon>Riboviria</taxon>
        <taxon>Orthornavirae</taxon>
        <taxon>Pisuviricota</taxon>
        <taxon>Duplopiviricetes</taxon>
        <taxon>Durnavirales</taxon>
        <taxon>Partitiviridae</taxon>
    </lineage>
</organism>
<protein>
    <submittedName>
        <fullName evidence="7">RNA-dependent RNA polymerase</fullName>
    </submittedName>
</protein>
<keyword evidence="3" id="KW-0548">Nucleotidyltransferase</keyword>
<feature type="transmembrane region" description="Helical" evidence="5">
    <location>
        <begin position="98"/>
        <end position="121"/>
    </location>
</feature>
<evidence type="ECO:0000256" key="1">
    <source>
        <dbReference type="ARBA" id="ARBA00022484"/>
    </source>
</evidence>
<keyword evidence="4" id="KW-0693">Viral RNA replication</keyword>
<dbReference type="EMBL" id="OR343729">
    <property type="protein sequence ID" value="WNH24519.1"/>
    <property type="molecule type" value="Genomic_RNA"/>
</dbReference>
<dbReference type="GO" id="GO:0006351">
    <property type="term" value="P:DNA-templated transcription"/>
    <property type="evidence" value="ECO:0007669"/>
    <property type="project" value="InterPro"/>
</dbReference>
<dbReference type="Pfam" id="PF00680">
    <property type="entry name" value="RdRP_1"/>
    <property type="match status" value="1"/>
</dbReference>
<keyword evidence="5" id="KW-1133">Transmembrane helix</keyword>
<evidence type="ECO:0000256" key="3">
    <source>
        <dbReference type="ARBA" id="ARBA00022695"/>
    </source>
</evidence>
<dbReference type="InterPro" id="IPR043502">
    <property type="entry name" value="DNA/RNA_pol_sf"/>
</dbReference>
<proteinExistence type="predicted"/>
<keyword evidence="5" id="KW-0812">Transmembrane</keyword>
<evidence type="ECO:0000256" key="5">
    <source>
        <dbReference type="SAM" id="Phobius"/>
    </source>
</evidence>
<feature type="domain" description="RNA-directed RNA polymerase C-terminal" evidence="6">
    <location>
        <begin position="464"/>
        <end position="555"/>
    </location>
</feature>
<accession>A0AA95Z490</accession>
<dbReference type="GO" id="GO:0003723">
    <property type="term" value="F:RNA binding"/>
    <property type="evidence" value="ECO:0007669"/>
    <property type="project" value="InterPro"/>
</dbReference>
<evidence type="ECO:0000256" key="2">
    <source>
        <dbReference type="ARBA" id="ARBA00022679"/>
    </source>
</evidence>
<keyword evidence="2" id="KW-0808">Transferase</keyword>
<dbReference type="GO" id="GO:0003968">
    <property type="term" value="F:RNA-directed RNA polymerase activity"/>
    <property type="evidence" value="ECO:0007669"/>
    <property type="project" value="UniProtKB-KW"/>
</dbReference>
<evidence type="ECO:0000259" key="6">
    <source>
        <dbReference type="Pfam" id="PF00680"/>
    </source>
</evidence>
<dbReference type="InterPro" id="IPR001205">
    <property type="entry name" value="RNA-dir_pol_C"/>
</dbReference>
<evidence type="ECO:0000313" key="7">
    <source>
        <dbReference type="EMBL" id="WNH24519.1"/>
    </source>
</evidence>
<feature type="transmembrane region" description="Helical" evidence="5">
    <location>
        <begin position="297"/>
        <end position="317"/>
    </location>
</feature>